<dbReference type="Proteomes" id="UP000275267">
    <property type="component" value="Unassembled WGS sequence"/>
</dbReference>
<dbReference type="OrthoDB" id="686735at2759"/>
<protein>
    <submittedName>
        <fullName evidence="2">Uncharacterized protein</fullName>
    </submittedName>
</protein>
<evidence type="ECO:0000256" key="1">
    <source>
        <dbReference type="ARBA" id="ARBA00008908"/>
    </source>
</evidence>
<dbReference type="Pfam" id="PF03492">
    <property type="entry name" value="Methyltransf_7"/>
    <property type="match status" value="1"/>
</dbReference>
<gene>
    <name evidence="2" type="ORF">C2845_PM13G05980</name>
</gene>
<name>A0A3L6RLS2_PANMI</name>
<comment type="caution">
    <text evidence="2">The sequence shown here is derived from an EMBL/GenBank/DDBJ whole genome shotgun (WGS) entry which is preliminary data.</text>
</comment>
<dbReference type="PANTHER" id="PTHR31009">
    <property type="entry name" value="S-ADENOSYL-L-METHIONINE:CARBOXYL METHYLTRANSFERASE FAMILY PROTEIN"/>
    <property type="match status" value="1"/>
</dbReference>
<proteinExistence type="inferred from homology"/>
<dbReference type="InterPro" id="IPR005299">
    <property type="entry name" value="MeTrfase_7"/>
</dbReference>
<evidence type="ECO:0000313" key="3">
    <source>
        <dbReference type="Proteomes" id="UP000275267"/>
    </source>
</evidence>
<comment type="similarity">
    <text evidence="1">Belongs to the methyltransferase superfamily. Type-7 methyltransferase family. SABATH subfamily.</text>
</comment>
<keyword evidence="3" id="KW-1185">Reference proteome</keyword>
<dbReference type="InterPro" id="IPR029063">
    <property type="entry name" value="SAM-dependent_MTases_sf"/>
</dbReference>
<reference evidence="3" key="1">
    <citation type="journal article" date="2019" name="Nat. Commun.">
        <title>The genome of broomcorn millet.</title>
        <authorList>
            <person name="Zou C."/>
            <person name="Miki D."/>
            <person name="Li D."/>
            <person name="Tang Q."/>
            <person name="Xiao L."/>
            <person name="Rajput S."/>
            <person name="Deng P."/>
            <person name="Jia W."/>
            <person name="Huang R."/>
            <person name="Zhang M."/>
            <person name="Sun Y."/>
            <person name="Hu J."/>
            <person name="Fu X."/>
            <person name="Schnable P.S."/>
            <person name="Li F."/>
            <person name="Zhang H."/>
            <person name="Feng B."/>
            <person name="Zhu X."/>
            <person name="Liu R."/>
            <person name="Schnable J.C."/>
            <person name="Zhu J.-K."/>
            <person name="Zhang H."/>
        </authorList>
    </citation>
    <scope>NUCLEOTIDE SEQUENCE [LARGE SCALE GENOMIC DNA]</scope>
</reference>
<evidence type="ECO:0000313" key="2">
    <source>
        <dbReference type="EMBL" id="RLN05397.1"/>
    </source>
</evidence>
<dbReference type="GO" id="GO:0008168">
    <property type="term" value="F:methyltransferase activity"/>
    <property type="evidence" value="ECO:0007669"/>
    <property type="project" value="InterPro"/>
</dbReference>
<sequence length="86" mass="9085">MVIADLGCAAGPNALALVLTAVDAVLRHHRHAAQHDLGPLDVRVLFNDLPDNDFNDVAKRLVSFQQSAQSSGLVQTAGIVPGSFLQ</sequence>
<dbReference type="Gene3D" id="3.40.50.150">
    <property type="entry name" value="Vaccinia Virus protein VP39"/>
    <property type="match status" value="1"/>
</dbReference>
<dbReference type="SUPFAM" id="SSF53335">
    <property type="entry name" value="S-adenosyl-L-methionine-dependent methyltransferases"/>
    <property type="match status" value="1"/>
</dbReference>
<dbReference type="STRING" id="4540.A0A3L6RLS2"/>
<dbReference type="EMBL" id="PQIB02000008">
    <property type="protein sequence ID" value="RLN05397.1"/>
    <property type="molecule type" value="Genomic_DNA"/>
</dbReference>
<organism evidence="2 3">
    <name type="scientific">Panicum miliaceum</name>
    <name type="common">Proso millet</name>
    <name type="synonym">Broomcorn millet</name>
    <dbReference type="NCBI Taxonomy" id="4540"/>
    <lineage>
        <taxon>Eukaryota</taxon>
        <taxon>Viridiplantae</taxon>
        <taxon>Streptophyta</taxon>
        <taxon>Embryophyta</taxon>
        <taxon>Tracheophyta</taxon>
        <taxon>Spermatophyta</taxon>
        <taxon>Magnoliopsida</taxon>
        <taxon>Liliopsida</taxon>
        <taxon>Poales</taxon>
        <taxon>Poaceae</taxon>
        <taxon>PACMAD clade</taxon>
        <taxon>Panicoideae</taxon>
        <taxon>Panicodae</taxon>
        <taxon>Paniceae</taxon>
        <taxon>Panicinae</taxon>
        <taxon>Panicum</taxon>
        <taxon>Panicum sect. Panicum</taxon>
    </lineage>
</organism>
<accession>A0A3L6RLS2</accession>
<dbReference type="AlphaFoldDB" id="A0A3L6RLS2"/>